<evidence type="ECO:0000313" key="1">
    <source>
        <dbReference type="EMBL" id="GAI66493.1"/>
    </source>
</evidence>
<organism evidence="1">
    <name type="scientific">marine sediment metagenome</name>
    <dbReference type="NCBI Taxonomy" id="412755"/>
    <lineage>
        <taxon>unclassified sequences</taxon>
        <taxon>metagenomes</taxon>
        <taxon>ecological metagenomes</taxon>
    </lineage>
</organism>
<comment type="caution">
    <text evidence="1">The sequence shown here is derived from an EMBL/GenBank/DDBJ whole genome shotgun (WGS) entry which is preliminary data.</text>
</comment>
<sequence length="117" mass="14088">QIENKKRYKLHFNEDTIGTIQVFCESFHIELNKFIVNTVGYFLFFSFNSKLFIIERDNLFKIEHQLFNILTDVRSKFISTTTVELIKKVKKKTTIENKRKKPVQLNLFGKRIYYSDK</sequence>
<gene>
    <name evidence="1" type="ORF">S12H4_08679</name>
</gene>
<proteinExistence type="predicted"/>
<name>X1QE63_9ZZZZ</name>
<dbReference type="AlphaFoldDB" id="X1QE63"/>
<reference evidence="1" key="1">
    <citation type="journal article" date="2014" name="Front. Microbiol.">
        <title>High frequency of phylogenetically diverse reductive dehalogenase-homologous genes in deep subseafloor sedimentary metagenomes.</title>
        <authorList>
            <person name="Kawai M."/>
            <person name="Futagami T."/>
            <person name="Toyoda A."/>
            <person name="Takaki Y."/>
            <person name="Nishi S."/>
            <person name="Hori S."/>
            <person name="Arai W."/>
            <person name="Tsubouchi T."/>
            <person name="Morono Y."/>
            <person name="Uchiyama I."/>
            <person name="Ito T."/>
            <person name="Fujiyama A."/>
            <person name="Inagaki F."/>
            <person name="Takami H."/>
        </authorList>
    </citation>
    <scope>NUCLEOTIDE SEQUENCE</scope>
    <source>
        <strain evidence="1">Expedition CK06-06</strain>
    </source>
</reference>
<feature type="non-terminal residue" evidence="1">
    <location>
        <position position="1"/>
    </location>
</feature>
<protein>
    <submittedName>
        <fullName evidence="1">Uncharacterized protein</fullName>
    </submittedName>
</protein>
<accession>X1QE63</accession>
<dbReference type="EMBL" id="BARW01003387">
    <property type="protein sequence ID" value="GAI66493.1"/>
    <property type="molecule type" value="Genomic_DNA"/>
</dbReference>